<evidence type="ECO:0000313" key="3">
    <source>
        <dbReference type="Proteomes" id="UP000186026"/>
    </source>
</evidence>
<protein>
    <recommendedName>
        <fullName evidence="1">DUF4268 domain-containing protein</fullName>
    </recommendedName>
</protein>
<organism evidence="2 3">
    <name type="scientific">Belliella pelovolcani</name>
    <dbReference type="NCBI Taxonomy" id="529505"/>
    <lineage>
        <taxon>Bacteria</taxon>
        <taxon>Pseudomonadati</taxon>
        <taxon>Bacteroidota</taxon>
        <taxon>Cytophagia</taxon>
        <taxon>Cytophagales</taxon>
        <taxon>Cyclobacteriaceae</taxon>
        <taxon>Belliella</taxon>
    </lineage>
</organism>
<accession>A0A1N7L8G8</accession>
<dbReference type="STRING" id="529505.SAMN05421761_103126"/>
<dbReference type="Pfam" id="PF14088">
    <property type="entry name" value="DUF4268"/>
    <property type="match status" value="1"/>
</dbReference>
<evidence type="ECO:0000313" key="2">
    <source>
        <dbReference type="EMBL" id="SIS70139.1"/>
    </source>
</evidence>
<gene>
    <name evidence="2" type="ORF">SAMN05421761_103126</name>
</gene>
<dbReference type="InterPro" id="IPR025364">
    <property type="entry name" value="DUF4268"/>
</dbReference>
<evidence type="ECO:0000259" key="1">
    <source>
        <dbReference type="Pfam" id="PF14088"/>
    </source>
</evidence>
<dbReference type="OrthoDB" id="1467516at2"/>
<dbReference type="AlphaFoldDB" id="A0A1N7L8G8"/>
<dbReference type="Proteomes" id="UP000186026">
    <property type="component" value="Unassembled WGS sequence"/>
</dbReference>
<reference evidence="3" key="1">
    <citation type="submission" date="2017-01" db="EMBL/GenBank/DDBJ databases">
        <authorList>
            <person name="Varghese N."/>
            <person name="Submissions S."/>
        </authorList>
    </citation>
    <scope>NUCLEOTIDE SEQUENCE [LARGE SCALE GENOMIC DNA]</scope>
    <source>
        <strain evidence="3">DSM 46698</strain>
    </source>
</reference>
<keyword evidence="3" id="KW-1185">Reference proteome</keyword>
<dbReference type="RefSeq" id="WP_076499005.1">
    <property type="nucleotide sequence ID" value="NZ_FTOP01000003.1"/>
</dbReference>
<sequence length="152" mass="17829">MYSKAEKSKIRKDFWTAFGQYMKPVPSAEGTKVNWPNYKTGVKHLFFKMKAEQGFASIGIEFTHSDIELQQLFFEQLEEFKNILHSEVGEAWDWELHHVDEFGSIISRTQKTLPNVNVMNQNDWPKIISFLKPRIIALDAFWANMKPAFEEL</sequence>
<dbReference type="EMBL" id="FTOP01000003">
    <property type="protein sequence ID" value="SIS70139.1"/>
    <property type="molecule type" value="Genomic_DNA"/>
</dbReference>
<feature type="domain" description="DUF4268" evidence="1">
    <location>
        <begin position="10"/>
        <end position="145"/>
    </location>
</feature>
<proteinExistence type="predicted"/>
<name>A0A1N7L8G8_9BACT</name>